<dbReference type="OrthoDB" id="2154091at2759"/>
<name>A0A8H4SRZ6_9HYPO</name>
<dbReference type="CDD" id="cd12148">
    <property type="entry name" value="fungal_TF_MHR"/>
    <property type="match status" value="1"/>
</dbReference>
<evidence type="ECO:0000259" key="7">
    <source>
        <dbReference type="SMART" id="SM00906"/>
    </source>
</evidence>
<dbReference type="PANTHER" id="PTHR31313">
    <property type="entry name" value="TY1 ENHANCER ACTIVATOR"/>
    <property type="match status" value="1"/>
</dbReference>
<dbReference type="GO" id="GO:0008270">
    <property type="term" value="F:zinc ion binding"/>
    <property type="evidence" value="ECO:0007669"/>
    <property type="project" value="InterPro"/>
</dbReference>
<keyword evidence="2" id="KW-0862">Zinc</keyword>
<organism evidence="8 9">
    <name type="scientific">Fusarium sarcochroum</name>
    <dbReference type="NCBI Taxonomy" id="1208366"/>
    <lineage>
        <taxon>Eukaryota</taxon>
        <taxon>Fungi</taxon>
        <taxon>Dikarya</taxon>
        <taxon>Ascomycota</taxon>
        <taxon>Pezizomycotina</taxon>
        <taxon>Sordariomycetes</taxon>
        <taxon>Hypocreomycetidae</taxon>
        <taxon>Hypocreales</taxon>
        <taxon>Nectriaceae</taxon>
        <taxon>Fusarium</taxon>
        <taxon>Fusarium lateritium species complex</taxon>
    </lineage>
</organism>
<dbReference type="GO" id="GO:0006351">
    <property type="term" value="P:DNA-templated transcription"/>
    <property type="evidence" value="ECO:0007669"/>
    <property type="project" value="InterPro"/>
</dbReference>
<evidence type="ECO:0000256" key="5">
    <source>
        <dbReference type="ARBA" id="ARBA00023163"/>
    </source>
</evidence>
<dbReference type="InterPro" id="IPR051615">
    <property type="entry name" value="Transcr_Regulatory_Elem"/>
</dbReference>
<gene>
    <name evidence="8" type="ORF">FSARC_14605</name>
</gene>
<dbReference type="Proteomes" id="UP000622797">
    <property type="component" value="Unassembled WGS sequence"/>
</dbReference>
<accession>A0A8H4SRZ6</accession>
<keyword evidence="4" id="KW-0238">DNA-binding</keyword>
<evidence type="ECO:0000256" key="3">
    <source>
        <dbReference type="ARBA" id="ARBA00023015"/>
    </source>
</evidence>
<reference evidence="8" key="2">
    <citation type="submission" date="2020-05" db="EMBL/GenBank/DDBJ databases">
        <authorList>
            <person name="Kim H.-S."/>
            <person name="Proctor R.H."/>
            <person name="Brown D.W."/>
        </authorList>
    </citation>
    <scope>NUCLEOTIDE SEQUENCE</scope>
    <source>
        <strain evidence="8">NRRL 20472</strain>
    </source>
</reference>
<sequence>MGSRYSDRSDVRPFTCHPNCAGRRFLAQAESLLTAELKKPTITTIQGLAILGPLYVAMGEDAAGWLHHGMAIQLALDMGMNLDSTVLNGSERFPPEEIELRRQIYWALYCDNKFWSSYTGRVCNMLDSNASVNLPAFPQANRDGNTRRLAVDALHYVLCTHGQILENIHLNMSVIN</sequence>
<keyword evidence="5" id="KW-0804">Transcription</keyword>
<dbReference type="AlphaFoldDB" id="A0A8H4SRZ6"/>
<protein>
    <recommendedName>
        <fullName evidence="7">Xylanolytic transcriptional activator regulatory domain-containing protein</fullName>
    </recommendedName>
</protein>
<comment type="caution">
    <text evidence="8">The sequence shown here is derived from an EMBL/GenBank/DDBJ whole genome shotgun (WGS) entry which is preliminary data.</text>
</comment>
<dbReference type="InterPro" id="IPR007219">
    <property type="entry name" value="XnlR_reg_dom"/>
</dbReference>
<evidence type="ECO:0000256" key="1">
    <source>
        <dbReference type="ARBA" id="ARBA00022723"/>
    </source>
</evidence>
<keyword evidence="9" id="KW-1185">Reference proteome</keyword>
<evidence type="ECO:0000313" key="8">
    <source>
        <dbReference type="EMBL" id="KAF4944677.1"/>
    </source>
</evidence>
<feature type="domain" description="Xylanolytic transcriptional activator regulatory" evidence="7">
    <location>
        <begin position="64"/>
        <end position="141"/>
    </location>
</feature>
<keyword evidence="3" id="KW-0805">Transcription regulation</keyword>
<evidence type="ECO:0000256" key="6">
    <source>
        <dbReference type="ARBA" id="ARBA00023242"/>
    </source>
</evidence>
<keyword evidence="1" id="KW-0479">Metal-binding</keyword>
<dbReference type="PANTHER" id="PTHR31313:SF83">
    <property type="entry name" value="ZN(II)2CYS6 TRANSCRIPTION FACTOR (EUROFUNG)"/>
    <property type="match status" value="1"/>
</dbReference>
<dbReference type="EMBL" id="JABEXW010001301">
    <property type="protein sequence ID" value="KAF4944677.1"/>
    <property type="molecule type" value="Genomic_DNA"/>
</dbReference>
<reference evidence="8" key="1">
    <citation type="journal article" date="2020" name="BMC Genomics">
        <title>Correction to: Identification and distribution of gene clusters required for synthesis of sphingolipid metabolism inhibitors in diverse species of the filamentous fungus Fusarium.</title>
        <authorList>
            <person name="Kim H.S."/>
            <person name="Lohmar J.M."/>
            <person name="Busman M."/>
            <person name="Brown D.W."/>
            <person name="Naumann T.A."/>
            <person name="Divon H.H."/>
            <person name="Lysoe E."/>
            <person name="Uhlig S."/>
            <person name="Proctor R.H."/>
        </authorList>
    </citation>
    <scope>NUCLEOTIDE SEQUENCE</scope>
    <source>
        <strain evidence="8">NRRL 20472</strain>
    </source>
</reference>
<dbReference type="SMART" id="SM00906">
    <property type="entry name" value="Fungal_trans"/>
    <property type="match status" value="1"/>
</dbReference>
<proteinExistence type="predicted"/>
<evidence type="ECO:0000313" key="9">
    <source>
        <dbReference type="Proteomes" id="UP000622797"/>
    </source>
</evidence>
<evidence type="ECO:0000256" key="4">
    <source>
        <dbReference type="ARBA" id="ARBA00023125"/>
    </source>
</evidence>
<evidence type="ECO:0000256" key="2">
    <source>
        <dbReference type="ARBA" id="ARBA00022833"/>
    </source>
</evidence>
<dbReference type="GO" id="GO:0003677">
    <property type="term" value="F:DNA binding"/>
    <property type="evidence" value="ECO:0007669"/>
    <property type="project" value="UniProtKB-KW"/>
</dbReference>
<keyword evidence="6" id="KW-0539">Nucleus</keyword>
<dbReference type="Pfam" id="PF04082">
    <property type="entry name" value="Fungal_trans"/>
    <property type="match status" value="1"/>
</dbReference>